<dbReference type="EMBL" id="LLXJ01002767">
    <property type="protein sequence ID" value="PKB98175.1"/>
    <property type="molecule type" value="Genomic_DNA"/>
</dbReference>
<feature type="region of interest" description="Disordered" evidence="1">
    <location>
        <begin position="307"/>
        <end position="339"/>
    </location>
</feature>
<feature type="compositionally biased region" description="Basic residues" evidence="1">
    <location>
        <begin position="310"/>
        <end position="320"/>
    </location>
</feature>
<dbReference type="VEuPathDB" id="FungiDB:FUN_000026"/>
<feature type="compositionally biased region" description="Polar residues" evidence="1">
    <location>
        <begin position="84"/>
        <end position="98"/>
    </location>
</feature>
<dbReference type="VEuPathDB" id="FungiDB:RhiirA1_505783"/>
<feature type="region of interest" description="Disordered" evidence="1">
    <location>
        <begin position="84"/>
        <end position="107"/>
    </location>
</feature>
<accession>A0A2N0NUF8</accession>
<dbReference type="Proteomes" id="UP000232722">
    <property type="component" value="Unassembled WGS sequence"/>
</dbReference>
<evidence type="ECO:0000313" key="2">
    <source>
        <dbReference type="EMBL" id="PKB98175.1"/>
    </source>
</evidence>
<dbReference type="VEuPathDB" id="FungiDB:RhiirFUN_003931"/>
<organism evidence="2 3">
    <name type="scientific">Rhizophagus irregularis</name>
    <dbReference type="NCBI Taxonomy" id="588596"/>
    <lineage>
        <taxon>Eukaryota</taxon>
        <taxon>Fungi</taxon>
        <taxon>Fungi incertae sedis</taxon>
        <taxon>Mucoromycota</taxon>
        <taxon>Glomeromycotina</taxon>
        <taxon>Glomeromycetes</taxon>
        <taxon>Glomerales</taxon>
        <taxon>Glomeraceae</taxon>
        <taxon>Rhizophagus</taxon>
    </lineage>
</organism>
<evidence type="ECO:0000256" key="1">
    <source>
        <dbReference type="SAM" id="MobiDB-lite"/>
    </source>
</evidence>
<comment type="caution">
    <text evidence="2">The sequence shown here is derived from an EMBL/GenBank/DDBJ whole genome shotgun (WGS) entry which is preliminary data.</text>
</comment>
<reference evidence="2 3" key="1">
    <citation type="submission" date="2016-04" db="EMBL/GenBank/DDBJ databases">
        <title>Genome analyses suggest a sexual origin of heterokaryosis in a supposedly ancient asexual fungus.</title>
        <authorList>
            <person name="Ropars J."/>
            <person name="Sedzielewska K."/>
            <person name="Noel J."/>
            <person name="Charron P."/>
            <person name="Farinelli L."/>
            <person name="Marton T."/>
            <person name="Kruger M."/>
            <person name="Pelin A."/>
            <person name="Brachmann A."/>
            <person name="Corradi N."/>
        </authorList>
    </citation>
    <scope>NUCLEOTIDE SEQUENCE [LARGE SCALE GENOMIC DNA]</scope>
    <source>
        <strain evidence="2 3">A5</strain>
    </source>
</reference>
<reference evidence="2 3" key="2">
    <citation type="submission" date="2017-09" db="EMBL/GenBank/DDBJ databases">
        <title>Extensive intraspecific genome diversity in a model arbuscular mycorrhizal fungus.</title>
        <authorList>
            <person name="Chen E.C."/>
            <person name="Morin E."/>
            <person name="Beaudet D."/>
            <person name="Noel J."/>
            <person name="Ndikumana S."/>
            <person name="Charron P."/>
            <person name="St-Onge C."/>
            <person name="Giorgi J."/>
            <person name="Grigoriev I.V."/>
            <person name="Roux C."/>
            <person name="Martin F.M."/>
            <person name="Corradi N."/>
        </authorList>
    </citation>
    <scope>NUCLEOTIDE SEQUENCE [LARGE SCALE GENOMIC DNA]</scope>
    <source>
        <strain evidence="2 3">A5</strain>
    </source>
</reference>
<dbReference type="VEuPathDB" id="FungiDB:RhiirA1_483355"/>
<dbReference type="VEuPathDB" id="FungiDB:FUN_014549"/>
<dbReference type="VEuPathDB" id="FungiDB:RhiirFUN_019706"/>
<evidence type="ECO:0000313" key="3">
    <source>
        <dbReference type="Proteomes" id="UP000232722"/>
    </source>
</evidence>
<dbReference type="AlphaFoldDB" id="A0A2N0NUF8"/>
<proteinExistence type="predicted"/>
<name>A0A2N0NUF8_9GLOM</name>
<gene>
    <name evidence="2" type="ORF">RhiirA5_431800</name>
</gene>
<dbReference type="VEuPathDB" id="FungiDB:RhiirA1_477428"/>
<protein>
    <submittedName>
        <fullName evidence="2">Uncharacterized protein</fullName>
    </submittedName>
</protein>
<feature type="compositionally biased region" description="Polar residues" evidence="1">
    <location>
        <begin position="321"/>
        <end position="338"/>
    </location>
</feature>
<sequence length="397" mass="44602">MLTSEQDEQDLSQSYEASSESIRSASCVLSKQPQVNASKLTCNLENREDSSRSELCDMEKLKSDLHNEVIAKLDKNIIVEQELKQQLSSPAHTSTSDQTLEEQDPSSDTAQNIVCMFRKANKLDHVSSVISSHNETVHDHSHVTSKINPANAYIPPKAKVSTSENVLSASQSNSTYDRTYFCNKALDQYPNLYREFSSENFDYYGITDETPCPLCKLDHDDEDGIEEVHKSEVINSIPENKASSFPEQCEEEVPITFKAKPDQELIINRETRHALFVMENMGIMDYMANGMEQNIVLLASLQTTNSNSKMVRKKNKRHNQSRQSATSSSANETQSKNMIVSDMELRELVRQGEGKKGWLSRGSVATLHKATTTERVVDLLNDAKNKGPEARGQIIIF</sequence>